<dbReference type="EMBL" id="AAKTIB010000019">
    <property type="protein sequence ID" value="ECV4059082.1"/>
    <property type="molecule type" value="Genomic_DNA"/>
</dbReference>
<comment type="caution">
    <text evidence="1">The sequence shown here is derived from an EMBL/GenBank/DDBJ whole genome shotgun (WGS) entry which is preliminary data.</text>
</comment>
<sequence>KKNRLAGGWPHCVTPTTIPSVFPVPSSITKSEPTPEARAPAIFCLTNQGTVNGTRNFFAFREALAGCRGAVLTRFVEPHRVAKGCLLWHKRRSETPRFVYAAYRACVLGEQKNAVHTAHTMTHIITHNSKHTAHTITHTLTHKKDHNPIDTPQNNPHKRRVNHFAVFVPQPFRAIDKLAVRESHEVRTYTNFTSFRLSCGLRRSKKPRNGGNFRDRMCNCNTVTRDAITIAIWSGLHPDTLLV</sequence>
<feature type="non-terminal residue" evidence="1">
    <location>
        <position position="1"/>
    </location>
</feature>
<protein>
    <submittedName>
        <fullName evidence="1">Uncharacterized protein</fullName>
    </submittedName>
</protein>
<accession>A0A609MLN5</accession>
<reference evidence="1" key="1">
    <citation type="submission" date="2018-07" db="EMBL/GenBank/DDBJ databases">
        <authorList>
            <consortium name="PulseNet: The National Subtyping Network for Foodborne Disease Surveillance"/>
            <person name="Tarr C.L."/>
            <person name="Trees E."/>
            <person name="Katz L.S."/>
            <person name="Carleton-Romer H.A."/>
            <person name="Stroika S."/>
            <person name="Kucerova Z."/>
            <person name="Roache K.F."/>
            <person name="Sabol A.L."/>
            <person name="Besser J."/>
            <person name="Gerner-Smidt P."/>
        </authorList>
    </citation>
    <scope>NUCLEOTIDE SEQUENCE</scope>
    <source>
        <strain evidence="1">2014AM-2265</strain>
    </source>
</reference>
<name>A0A609MLN5_SALBE</name>
<gene>
    <name evidence="1" type="ORF">BSD66_23950</name>
</gene>
<organism evidence="1">
    <name type="scientific">Salmonella berta</name>
    <dbReference type="NCBI Taxonomy" id="28142"/>
    <lineage>
        <taxon>Bacteria</taxon>
        <taxon>Pseudomonadati</taxon>
        <taxon>Pseudomonadota</taxon>
        <taxon>Gammaproteobacteria</taxon>
        <taxon>Enterobacterales</taxon>
        <taxon>Enterobacteriaceae</taxon>
        <taxon>Salmonella</taxon>
    </lineage>
</organism>
<dbReference type="AlphaFoldDB" id="A0A609MLN5"/>
<proteinExistence type="predicted"/>
<evidence type="ECO:0000313" key="1">
    <source>
        <dbReference type="EMBL" id="ECV4059082.1"/>
    </source>
</evidence>